<dbReference type="Proteomes" id="UP000011863">
    <property type="component" value="Chromosome"/>
</dbReference>
<sequence>MRRLAWKASMTETLEQPLPSSSTDRSTPNARSADHTALPEVIHVRPWIDPVVDDSGHDPRSRYVERFWLGVLGPTATWLLRRLVAGLDRSPDGYEVDLVDTARAMGLSYTSGRSSPFAKALQRCVMFGLAHQTSDGLAIRRRVPTVAHRHLRRLPAAVQTEHETWSQTVTLDELSRAHQLAIAMIDAGDDPDAIEHQLIAVGVGNATAADVADNLARL</sequence>
<feature type="region of interest" description="Disordered" evidence="1">
    <location>
        <begin position="1"/>
        <end position="35"/>
    </location>
</feature>
<reference evidence="2 3" key="1">
    <citation type="journal article" date="2013" name="Int. J. Syst. Evol. Microbiol.">
        <title>Ilumatobacter nonamiense sp. nov. and Ilumatobacter coccineum sp. nov., isolated from seashore sand.</title>
        <authorList>
            <person name="Matsumoto A."/>
            <person name="Kasai H."/>
            <person name="Matsuo Y."/>
            <person name="Shizuri Y."/>
            <person name="Ichikawa N."/>
            <person name="Fujita N."/>
            <person name="Omura S."/>
            <person name="Takahashi Y."/>
        </authorList>
    </citation>
    <scope>NUCLEOTIDE SEQUENCE [LARGE SCALE GENOMIC DNA]</scope>
    <source>
        <strain evidence="3">NBRC 103263 / KCTC 29153 / YM16-304</strain>
    </source>
</reference>
<dbReference type="KEGG" id="aym:YM304_29090"/>
<evidence type="ECO:0000256" key="1">
    <source>
        <dbReference type="SAM" id="MobiDB-lite"/>
    </source>
</evidence>
<accession>A0A6C7EA61</accession>
<organism evidence="2 3">
    <name type="scientific">Ilumatobacter coccineus (strain NBRC 103263 / KCTC 29153 / YM16-304)</name>
    <dbReference type="NCBI Taxonomy" id="1313172"/>
    <lineage>
        <taxon>Bacteria</taxon>
        <taxon>Bacillati</taxon>
        <taxon>Actinomycetota</taxon>
        <taxon>Acidimicrobiia</taxon>
        <taxon>Acidimicrobiales</taxon>
        <taxon>Ilumatobacteraceae</taxon>
        <taxon>Ilumatobacter</taxon>
    </lineage>
</organism>
<dbReference type="EMBL" id="AP012057">
    <property type="protein sequence ID" value="BAN03223.1"/>
    <property type="molecule type" value="Genomic_DNA"/>
</dbReference>
<evidence type="ECO:0000313" key="2">
    <source>
        <dbReference type="EMBL" id="BAN03223.1"/>
    </source>
</evidence>
<evidence type="ECO:0000313" key="3">
    <source>
        <dbReference type="Proteomes" id="UP000011863"/>
    </source>
</evidence>
<protein>
    <submittedName>
        <fullName evidence="2">Uncharacterized protein</fullName>
    </submittedName>
</protein>
<proteinExistence type="predicted"/>
<name>A0A6C7EA61_ILUCY</name>
<feature type="compositionally biased region" description="Polar residues" evidence="1">
    <location>
        <begin position="10"/>
        <end position="30"/>
    </location>
</feature>
<dbReference type="AlphaFoldDB" id="A0A6C7EA61"/>
<keyword evidence="3" id="KW-1185">Reference proteome</keyword>
<gene>
    <name evidence="2" type="ORF">YM304_29090</name>
</gene>